<reference evidence="1 2" key="1">
    <citation type="submission" date="2019-11" db="EMBL/GenBank/DDBJ databases">
        <title>Whole genome sequence of Oryza granulata.</title>
        <authorList>
            <person name="Li W."/>
        </authorList>
    </citation>
    <scope>NUCLEOTIDE SEQUENCE [LARGE SCALE GENOMIC DNA]</scope>
    <source>
        <strain evidence="2">cv. Menghai</strain>
        <tissue evidence="1">Leaf</tissue>
    </source>
</reference>
<keyword evidence="2" id="KW-1185">Reference proteome</keyword>
<proteinExistence type="predicted"/>
<gene>
    <name evidence="1" type="ORF">E2562_004138</name>
</gene>
<dbReference type="Proteomes" id="UP000479710">
    <property type="component" value="Unassembled WGS sequence"/>
</dbReference>
<name>A0A6G1EV54_9ORYZ</name>
<dbReference type="AlphaFoldDB" id="A0A6G1EV54"/>
<protein>
    <submittedName>
        <fullName evidence="1">Uncharacterized protein</fullName>
    </submittedName>
</protein>
<organism evidence="1 2">
    <name type="scientific">Oryza meyeriana var. granulata</name>
    <dbReference type="NCBI Taxonomy" id="110450"/>
    <lineage>
        <taxon>Eukaryota</taxon>
        <taxon>Viridiplantae</taxon>
        <taxon>Streptophyta</taxon>
        <taxon>Embryophyta</taxon>
        <taxon>Tracheophyta</taxon>
        <taxon>Spermatophyta</taxon>
        <taxon>Magnoliopsida</taxon>
        <taxon>Liliopsida</taxon>
        <taxon>Poales</taxon>
        <taxon>Poaceae</taxon>
        <taxon>BOP clade</taxon>
        <taxon>Oryzoideae</taxon>
        <taxon>Oryzeae</taxon>
        <taxon>Oryzinae</taxon>
        <taxon>Oryza</taxon>
        <taxon>Oryza meyeriana</taxon>
    </lineage>
</organism>
<comment type="caution">
    <text evidence="1">The sequence shown here is derived from an EMBL/GenBank/DDBJ whole genome shotgun (WGS) entry which is preliminary data.</text>
</comment>
<dbReference type="EMBL" id="SPHZ02000002">
    <property type="protein sequence ID" value="KAF0928516.1"/>
    <property type="molecule type" value="Genomic_DNA"/>
</dbReference>
<evidence type="ECO:0000313" key="1">
    <source>
        <dbReference type="EMBL" id="KAF0928516.1"/>
    </source>
</evidence>
<evidence type="ECO:0000313" key="2">
    <source>
        <dbReference type="Proteomes" id="UP000479710"/>
    </source>
</evidence>
<accession>A0A6G1EV54</accession>
<sequence>MTIWRQQQGGNGARSGAVTLDAAAALVRTHVVTPSKATSGTPSPRADDAAGGEGAVAYLDIYGETNTVASTAVGKIATMESVTLSEASTVSPHG</sequence>